<reference evidence="8" key="1">
    <citation type="journal article" date="2020" name="mSystems">
        <title>Genome- and Community-Level Interaction Insights into Carbon Utilization and Element Cycling Functions of Hydrothermarchaeota in Hydrothermal Sediment.</title>
        <authorList>
            <person name="Zhou Z."/>
            <person name="Liu Y."/>
            <person name="Xu W."/>
            <person name="Pan J."/>
            <person name="Luo Z.H."/>
            <person name="Li M."/>
        </authorList>
    </citation>
    <scope>NUCLEOTIDE SEQUENCE [LARGE SCALE GENOMIC DNA]</scope>
    <source>
        <strain evidence="8">SpSt-132</strain>
    </source>
</reference>
<dbReference type="GO" id="GO:0005524">
    <property type="term" value="F:ATP binding"/>
    <property type="evidence" value="ECO:0007669"/>
    <property type="project" value="UniProtKB-KW"/>
</dbReference>
<comment type="caution">
    <text evidence="8">The sequence shown here is derived from an EMBL/GenBank/DDBJ whole genome shotgun (WGS) entry which is preliminary data.</text>
</comment>
<evidence type="ECO:0000256" key="6">
    <source>
        <dbReference type="ARBA" id="ARBA00047846"/>
    </source>
</evidence>
<dbReference type="Gene3D" id="2.30.30.100">
    <property type="match status" value="1"/>
</dbReference>
<feature type="domain" description="BPL/LPL catalytic" evidence="7">
    <location>
        <begin position="1"/>
        <end position="180"/>
    </location>
</feature>
<evidence type="ECO:0000259" key="7">
    <source>
        <dbReference type="PROSITE" id="PS51733"/>
    </source>
</evidence>
<evidence type="ECO:0000256" key="2">
    <source>
        <dbReference type="ARBA" id="ARBA00022741"/>
    </source>
</evidence>
<dbReference type="Pfam" id="PF02237">
    <property type="entry name" value="BPL_C"/>
    <property type="match status" value="1"/>
</dbReference>
<dbReference type="InterPro" id="IPR004143">
    <property type="entry name" value="BPL_LPL_catalytic"/>
</dbReference>
<dbReference type="NCBIfam" id="TIGR00121">
    <property type="entry name" value="birA_ligase"/>
    <property type="match status" value="1"/>
</dbReference>
<proteinExistence type="predicted"/>
<dbReference type="PROSITE" id="PS51733">
    <property type="entry name" value="BPL_LPL_CATALYTIC"/>
    <property type="match status" value="1"/>
</dbReference>
<evidence type="ECO:0000256" key="3">
    <source>
        <dbReference type="ARBA" id="ARBA00022840"/>
    </source>
</evidence>
<dbReference type="EMBL" id="DSFP01000075">
    <property type="protein sequence ID" value="HEW46771.1"/>
    <property type="molecule type" value="Genomic_DNA"/>
</dbReference>
<evidence type="ECO:0000256" key="1">
    <source>
        <dbReference type="ARBA" id="ARBA00022598"/>
    </source>
</evidence>
<evidence type="ECO:0000256" key="4">
    <source>
        <dbReference type="ARBA" id="ARBA00023267"/>
    </source>
</evidence>
<dbReference type="GO" id="GO:0004077">
    <property type="term" value="F:biotin--[biotin carboxyl-carrier protein] ligase activity"/>
    <property type="evidence" value="ECO:0007669"/>
    <property type="project" value="UniProtKB-EC"/>
</dbReference>
<dbReference type="InterPro" id="IPR008988">
    <property type="entry name" value="Transcriptional_repressor_C"/>
</dbReference>
<evidence type="ECO:0000313" key="8">
    <source>
        <dbReference type="EMBL" id="HEW46771.1"/>
    </source>
</evidence>
<dbReference type="InterPro" id="IPR004408">
    <property type="entry name" value="Biotin_CoA_COase_ligase"/>
</dbReference>
<dbReference type="Gene3D" id="3.30.930.10">
    <property type="entry name" value="Bira Bifunctional Protein, Domain 2"/>
    <property type="match status" value="1"/>
</dbReference>
<dbReference type="AlphaFoldDB" id="A0A7C2YX25"/>
<keyword evidence="1 8" id="KW-0436">Ligase</keyword>
<sequence>MFKILLWLEEITSTQDFLKEKNLPLWSVVVANKQTKGRGRLGRVWYSQEGGLYFSFSLPQGIRNENTLPLVLSNAVADYLRSLGYIPAIKWVNDVYLQGKKVCGVLTERLKDRIVVGMGINLNQESFPRDIDAISLKIVSGKEHDKIGFLLGLLDYIESSIEKLSKDGFMVFKDIIEQRLLFKDSEVILYTPQPVVGILQGIDKDGSLLLITQDGLKAFQVGEITLRAL</sequence>
<dbReference type="PANTHER" id="PTHR12835:SF5">
    <property type="entry name" value="BIOTIN--PROTEIN LIGASE"/>
    <property type="match status" value="1"/>
</dbReference>
<name>A0A7C2YX25_9AQUI</name>
<dbReference type="CDD" id="cd16442">
    <property type="entry name" value="BPL"/>
    <property type="match status" value="1"/>
</dbReference>
<organism evidence="8">
    <name type="scientific">Hydrogenobacter sp</name>
    <dbReference type="NCBI Taxonomy" id="2152829"/>
    <lineage>
        <taxon>Bacteria</taxon>
        <taxon>Pseudomonadati</taxon>
        <taxon>Aquificota</taxon>
        <taxon>Aquificia</taxon>
        <taxon>Aquificales</taxon>
        <taxon>Aquificaceae</taxon>
        <taxon>Hydrogenobacter</taxon>
    </lineage>
</organism>
<dbReference type="SUPFAM" id="SSF55681">
    <property type="entry name" value="Class II aaRS and biotin synthetases"/>
    <property type="match status" value="1"/>
</dbReference>
<keyword evidence="2" id="KW-0547">Nucleotide-binding</keyword>
<keyword evidence="4" id="KW-0092">Biotin</keyword>
<dbReference type="GO" id="GO:0005737">
    <property type="term" value="C:cytoplasm"/>
    <property type="evidence" value="ECO:0007669"/>
    <property type="project" value="TreeGrafter"/>
</dbReference>
<gene>
    <name evidence="8" type="ORF">ENO47_08980</name>
</gene>
<comment type="catalytic activity">
    <reaction evidence="6">
        <text>biotin + L-lysyl-[protein] + ATP = N(6)-biotinyl-L-lysyl-[protein] + AMP + diphosphate + H(+)</text>
        <dbReference type="Rhea" id="RHEA:11756"/>
        <dbReference type="Rhea" id="RHEA-COMP:9752"/>
        <dbReference type="Rhea" id="RHEA-COMP:10505"/>
        <dbReference type="ChEBI" id="CHEBI:15378"/>
        <dbReference type="ChEBI" id="CHEBI:29969"/>
        <dbReference type="ChEBI" id="CHEBI:30616"/>
        <dbReference type="ChEBI" id="CHEBI:33019"/>
        <dbReference type="ChEBI" id="CHEBI:57586"/>
        <dbReference type="ChEBI" id="CHEBI:83144"/>
        <dbReference type="ChEBI" id="CHEBI:456215"/>
        <dbReference type="EC" id="6.3.4.15"/>
    </reaction>
</comment>
<keyword evidence="3" id="KW-0067">ATP-binding</keyword>
<dbReference type="InterPro" id="IPR045864">
    <property type="entry name" value="aa-tRNA-synth_II/BPL/LPL"/>
</dbReference>
<evidence type="ECO:0000256" key="5">
    <source>
        <dbReference type="ARBA" id="ARBA00024227"/>
    </source>
</evidence>
<accession>A0A7C2YX25</accession>
<dbReference type="InterPro" id="IPR003142">
    <property type="entry name" value="BPL_C"/>
</dbReference>
<dbReference type="SUPFAM" id="SSF50037">
    <property type="entry name" value="C-terminal domain of transcriptional repressors"/>
    <property type="match status" value="1"/>
</dbReference>
<dbReference type="Pfam" id="PF03099">
    <property type="entry name" value="BPL_LplA_LipB"/>
    <property type="match status" value="1"/>
</dbReference>
<dbReference type="EC" id="6.3.4.15" evidence="5"/>
<dbReference type="PANTHER" id="PTHR12835">
    <property type="entry name" value="BIOTIN PROTEIN LIGASE"/>
    <property type="match status" value="1"/>
</dbReference>
<protein>
    <recommendedName>
        <fullName evidence="5">biotin--[biotin carboxyl-carrier protein] ligase</fullName>
        <ecNumber evidence="5">6.3.4.15</ecNumber>
    </recommendedName>
</protein>